<feature type="region of interest" description="Disordered" evidence="1">
    <location>
        <begin position="38"/>
        <end position="64"/>
    </location>
</feature>
<name>A0AAV1X116_LUPLU</name>
<dbReference type="AlphaFoldDB" id="A0AAV1X116"/>
<proteinExistence type="predicted"/>
<dbReference type="EMBL" id="CAXHTB010000011">
    <property type="protein sequence ID" value="CAL0314828.1"/>
    <property type="molecule type" value="Genomic_DNA"/>
</dbReference>
<gene>
    <name evidence="2" type="ORF">LLUT_LOCUS15888</name>
</gene>
<keyword evidence="3" id="KW-1185">Reference proteome</keyword>
<evidence type="ECO:0000313" key="2">
    <source>
        <dbReference type="EMBL" id="CAL0314828.1"/>
    </source>
</evidence>
<evidence type="ECO:0000256" key="1">
    <source>
        <dbReference type="SAM" id="MobiDB-lite"/>
    </source>
</evidence>
<evidence type="ECO:0000313" key="3">
    <source>
        <dbReference type="Proteomes" id="UP001497480"/>
    </source>
</evidence>
<comment type="caution">
    <text evidence="2">The sequence shown here is derived from an EMBL/GenBank/DDBJ whole genome shotgun (WGS) entry which is preliminary data.</text>
</comment>
<accession>A0AAV1X116</accession>
<protein>
    <submittedName>
        <fullName evidence="2">Uncharacterized protein</fullName>
    </submittedName>
</protein>
<dbReference type="Proteomes" id="UP001497480">
    <property type="component" value="Unassembled WGS sequence"/>
</dbReference>
<sequence length="144" mass="14624">MDRQKIKGGGGNCNGGTQAVVNGVDVGDLVAVINDNGDGGSGAEGLKVSDGESQVTVSEIKNKESVGTDSSAISKVIAKEEIREKEISNGMVSVDGGNSNLGSVTILDVSGDLDVADVVVVDEGVIDVNKKHNKDQKIENSVAG</sequence>
<organism evidence="2 3">
    <name type="scientific">Lupinus luteus</name>
    <name type="common">European yellow lupine</name>
    <dbReference type="NCBI Taxonomy" id="3873"/>
    <lineage>
        <taxon>Eukaryota</taxon>
        <taxon>Viridiplantae</taxon>
        <taxon>Streptophyta</taxon>
        <taxon>Embryophyta</taxon>
        <taxon>Tracheophyta</taxon>
        <taxon>Spermatophyta</taxon>
        <taxon>Magnoliopsida</taxon>
        <taxon>eudicotyledons</taxon>
        <taxon>Gunneridae</taxon>
        <taxon>Pentapetalae</taxon>
        <taxon>rosids</taxon>
        <taxon>fabids</taxon>
        <taxon>Fabales</taxon>
        <taxon>Fabaceae</taxon>
        <taxon>Papilionoideae</taxon>
        <taxon>50 kb inversion clade</taxon>
        <taxon>genistoids sensu lato</taxon>
        <taxon>core genistoids</taxon>
        <taxon>Genisteae</taxon>
        <taxon>Lupinus</taxon>
    </lineage>
</organism>
<reference evidence="2 3" key="1">
    <citation type="submission" date="2024-03" db="EMBL/GenBank/DDBJ databases">
        <authorList>
            <person name="Martinez-Hernandez J."/>
        </authorList>
    </citation>
    <scope>NUCLEOTIDE SEQUENCE [LARGE SCALE GENOMIC DNA]</scope>
</reference>